<evidence type="ECO:0000256" key="5">
    <source>
        <dbReference type="ARBA" id="ARBA00006046"/>
    </source>
</evidence>
<dbReference type="InterPro" id="IPR050464">
    <property type="entry name" value="Zeta_carotene_desat/Oxidored"/>
</dbReference>
<dbReference type="GO" id="GO:0016020">
    <property type="term" value="C:membrane"/>
    <property type="evidence" value="ECO:0007669"/>
    <property type="project" value="UniProtKB-SubCell"/>
</dbReference>
<evidence type="ECO:0000256" key="3">
    <source>
        <dbReference type="ARBA" id="ARBA00004260"/>
    </source>
</evidence>
<dbReference type="GO" id="GO:0016117">
    <property type="term" value="P:carotenoid biosynthetic process"/>
    <property type="evidence" value="ECO:0007669"/>
    <property type="project" value="UniProtKB-KW"/>
</dbReference>
<evidence type="ECO:0000256" key="11">
    <source>
        <dbReference type="PIRSR" id="PIRSR601613-1"/>
    </source>
</evidence>
<feature type="binding site" evidence="11">
    <location>
        <position position="58"/>
    </location>
    <ligand>
        <name>FAD</name>
        <dbReference type="ChEBI" id="CHEBI:57692"/>
    </ligand>
</feature>
<reference evidence="15" key="1">
    <citation type="submission" date="2023-01" db="EMBL/GenBank/DDBJ databases">
        <title>Metagenome sequencing of chrysophaentin producing Chrysophaeum taylorii.</title>
        <authorList>
            <person name="Davison J."/>
            <person name="Bewley C."/>
        </authorList>
    </citation>
    <scope>NUCLEOTIDE SEQUENCE</scope>
    <source>
        <strain evidence="15">NIES-1699</strain>
    </source>
</reference>
<dbReference type="EC" id="1.4.3.-" evidence="12"/>
<keyword evidence="7" id="KW-0957">Chromoplast</keyword>
<feature type="compositionally biased region" description="Gly residues" evidence="13">
    <location>
        <begin position="546"/>
        <end position="555"/>
    </location>
</feature>
<keyword evidence="6" id="KW-0125">Carotenoid biosynthesis</keyword>
<dbReference type="AlphaFoldDB" id="A0AAD7U4A3"/>
<comment type="similarity">
    <text evidence="5">Belongs to the carotenoid/retinoid oxidoreductase family.</text>
</comment>
<gene>
    <name evidence="15" type="ORF">CTAYLR_005557</name>
</gene>
<evidence type="ECO:0000256" key="8">
    <source>
        <dbReference type="ARBA" id="ARBA00023002"/>
    </source>
</evidence>
<evidence type="ECO:0000313" key="15">
    <source>
        <dbReference type="EMBL" id="KAJ8598070.1"/>
    </source>
</evidence>
<evidence type="ECO:0000259" key="14">
    <source>
        <dbReference type="Pfam" id="PF01593"/>
    </source>
</evidence>
<organism evidence="15 16">
    <name type="scientific">Chrysophaeum taylorii</name>
    <dbReference type="NCBI Taxonomy" id="2483200"/>
    <lineage>
        <taxon>Eukaryota</taxon>
        <taxon>Sar</taxon>
        <taxon>Stramenopiles</taxon>
        <taxon>Ochrophyta</taxon>
        <taxon>Pelagophyceae</taxon>
        <taxon>Pelagomonadales</taxon>
        <taxon>Pelagomonadaceae</taxon>
        <taxon>Chrysophaeum</taxon>
    </lineage>
</organism>
<evidence type="ECO:0000256" key="12">
    <source>
        <dbReference type="RuleBase" id="RU362067"/>
    </source>
</evidence>
<comment type="catalytic activity">
    <reaction evidence="10">
        <text>2 a plastoquinone + 15-cis-phytoene = 9,9',15-tri-cis-zeta-carotene + 2 a plastoquinol</text>
        <dbReference type="Rhea" id="RHEA:30287"/>
        <dbReference type="Rhea" id="RHEA-COMP:9561"/>
        <dbReference type="Rhea" id="RHEA-COMP:9562"/>
        <dbReference type="ChEBI" id="CHEBI:17757"/>
        <dbReference type="ChEBI" id="CHEBI:27787"/>
        <dbReference type="ChEBI" id="CHEBI:48717"/>
        <dbReference type="ChEBI" id="CHEBI:62192"/>
        <dbReference type="EC" id="1.3.5.5"/>
    </reaction>
</comment>
<comment type="pathway">
    <text evidence="4">Carotenoid biosynthesis; lycopene biosynthesis.</text>
</comment>
<feature type="domain" description="Amine oxidase" evidence="14">
    <location>
        <begin position="57"/>
        <end position="496"/>
    </location>
</feature>
<evidence type="ECO:0000256" key="6">
    <source>
        <dbReference type="ARBA" id="ARBA00022746"/>
    </source>
</evidence>
<dbReference type="FunFam" id="3.50.50.60:FF:000091">
    <property type="entry name" value="15-cis-phytoene desaturase, chloroplastic/chromoplastic"/>
    <property type="match status" value="1"/>
</dbReference>
<feature type="binding site" evidence="11">
    <location>
        <begin position="77"/>
        <end position="78"/>
    </location>
    <ligand>
        <name>FAD</name>
        <dbReference type="ChEBI" id="CHEBI:57692"/>
    </ligand>
</feature>
<dbReference type="PRINTS" id="PR00757">
    <property type="entry name" value="AMINEOXDASEF"/>
</dbReference>
<evidence type="ECO:0000256" key="7">
    <source>
        <dbReference type="ARBA" id="ARBA00022904"/>
    </source>
</evidence>
<keyword evidence="16" id="KW-1185">Reference proteome</keyword>
<name>A0AAD7U4A3_9STRA</name>
<dbReference type="GO" id="GO:0016166">
    <property type="term" value="F:phytoene dehydrogenase activity"/>
    <property type="evidence" value="ECO:0007669"/>
    <property type="project" value="InterPro"/>
</dbReference>
<evidence type="ECO:0000256" key="9">
    <source>
        <dbReference type="ARBA" id="ARBA00023136"/>
    </source>
</evidence>
<dbReference type="SUPFAM" id="SSF51905">
    <property type="entry name" value="FAD/NAD(P)-binding domain"/>
    <property type="match status" value="1"/>
</dbReference>
<evidence type="ECO:0000256" key="4">
    <source>
        <dbReference type="ARBA" id="ARBA00004900"/>
    </source>
</evidence>
<evidence type="ECO:0000313" key="16">
    <source>
        <dbReference type="Proteomes" id="UP001230188"/>
    </source>
</evidence>
<sequence length="555" mass="60867">MALQPPAQFREPARIEATQNYREATALSERLAAFKEAAPPQQQQQQQRTVAIVGGGLSGLSCAKYVADAGHRVILYEARQTLGGKVSAWRDADGDVVETGLHVFFGAYPNMLRLLAELGIRDRLQWKAHRMSFAMRDGGGLTSFEFPEGVPAPFNMAIAILRNREMLTLLEKARMVPGLLPMLVGNAQEYVDQQDELSVGEFMRKYGVPERAKDEVFEAMGKALDFVPADELSMAIILTAMNRFINEADGSQTAFLDGNQPDRLCAPLREYVENRGGRVFCGKPLVEILVEDDDTRRVRGLRFEDEIVVADEYVLAMPVDVTKRLIPREWSTMPFFSQLDGLEGVPVINVQLWFDGAIDATLDGLVFSRSKCLSVYADMAKSCREFADDRSMLSLVFAPVVTPEKNWLAESDDAIVNATVKELETVLSGTLPSLRKAAVVRTPRSVYSAIPGRNKYRPSQRTPVPNLVLAGDYTYQRYLGSMEGAVLAGKLAAEVVAARAANATLPPIKEPAPGASRGGGEPRNPSFVLPSRPARTLEEEPRGAIAFGGGEASLR</sequence>
<dbReference type="InterPro" id="IPR036188">
    <property type="entry name" value="FAD/NAD-bd_sf"/>
</dbReference>
<comment type="similarity">
    <text evidence="12">Belongs to the flavin monoamine oxidase family.</text>
</comment>
<feature type="region of interest" description="Disordered" evidence="13">
    <location>
        <begin position="506"/>
        <end position="555"/>
    </location>
</feature>
<keyword evidence="12" id="KW-0285">Flavoprotein</keyword>
<evidence type="ECO:0000256" key="13">
    <source>
        <dbReference type="SAM" id="MobiDB-lite"/>
    </source>
</evidence>
<dbReference type="Pfam" id="PF01593">
    <property type="entry name" value="Amino_oxidase"/>
    <property type="match status" value="1"/>
</dbReference>
<keyword evidence="7" id="KW-0934">Plastid</keyword>
<keyword evidence="9" id="KW-0472">Membrane</keyword>
<proteinExistence type="inferred from homology"/>
<accession>A0AAD7U4A3</accession>
<dbReference type="Gene3D" id="3.50.50.60">
    <property type="entry name" value="FAD/NAD(P)-binding domain"/>
    <property type="match status" value="1"/>
</dbReference>
<dbReference type="PANTHER" id="PTHR42923">
    <property type="entry name" value="PROTOPORPHYRINOGEN OXIDASE"/>
    <property type="match status" value="1"/>
</dbReference>
<dbReference type="Proteomes" id="UP001230188">
    <property type="component" value="Unassembled WGS sequence"/>
</dbReference>
<dbReference type="EMBL" id="JAQMWT010000695">
    <property type="protein sequence ID" value="KAJ8598070.1"/>
    <property type="molecule type" value="Genomic_DNA"/>
</dbReference>
<dbReference type="NCBIfam" id="TIGR02731">
    <property type="entry name" value="phytoene_desat"/>
    <property type="match status" value="1"/>
</dbReference>
<keyword evidence="8 12" id="KW-0560">Oxidoreductase</keyword>
<dbReference type="InterPro" id="IPR002937">
    <property type="entry name" value="Amino_oxidase"/>
</dbReference>
<dbReference type="InterPro" id="IPR001613">
    <property type="entry name" value="Flavin_amine_oxidase"/>
</dbReference>
<comment type="cofactor">
    <cofactor evidence="1 12">
        <name>FAD</name>
        <dbReference type="ChEBI" id="CHEBI:57692"/>
    </cofactor>
</comment>
<dbReference type="PANTHER" id="PTHR42923:SF45">
    <property type="entry name" value="15-CIS-PHYTOENE DESATURASE, CHLOROPLASTIC_CHROMOPLASTIC"/>
    <property type="match status" value="1"/>
</dbReference>
<evidence type="ECO:0000256" key="1">
    <source>
        <dbReference type="ARBA" id="ARBA00001974"/>
    </source>
</evidence>
<evidence type="ECO:0000256" key="2">
    <source>
        <dbReference type="ARBA" id="ARBA00004170"/>
    </source>
</evidence>
<protein>
    <recommendedName>
        <fullName evidence="12">Amine oxidase</fullName>
        <ecNumber evidence="12">1.4.3.-</ecNumber>
    </recommendedName>
</protein>
<dbReference type="InterPro" id="IPR014102">
    <property type="entry name" value="Phytoene_desaturase"/>
</dbReference>
<keyword evidence="12" id="KW-0274">FAD</keyword>
<comment type="subcellular location">
    <subcellularLocation>
        <location evidence="2">Membrane</location>
        <topology evidence="2">Peripheral membrane protein</topology>
    </subcellularLocation>
    <subcellularLocation>
        <location evidence="3">Plastid</location>
        <location evidence="3">Chromoplast</location>
    </subcellularLocation>
</comment>
<comment type="caution">
    <text evidence="15">The sequence shown here is derived from an EMBL/GenBank/DDBJ whole genome shotgun (WGS) entry which is preliminary data.</text>
</comment>
<evidence type="ECO:0000256" key="10">
    <source>
        <dbReference type="ARBA" id="ARBA00049319"/>
    </source>
</evidence>